<evidence type="ECO:0000313" key="3">
    <source>
        <dbReference type="Proteomes" id="UP001552594"/>
    </source>
</evidence>
<dbReference type="RefSeq" id="WP_153068619.1">
    <property type="nucleotide sequence ID" value="NZ_JBFAUK010000014.1"/>
</dbReference>
<accession>A0ABV3K099</accession>
<evidence type="ECO:0000313" key="2">
    <source>
        <dbReference type="EMBL" id="MEV5508577.1"/>
    </source>
</evidence>
<sequence>MKLRPQRLALTTLSLAAVVTCALVTSTTAQAAPAAPKIRCGGQAYAPPGTGWGPESLGNCAVYGSAGSRKGFTWSVNTGSMAQVCVQAWSYQDKKWHNIGCGQSGGGSIPWGAVVATPKIRAASNGLGTGLTWSY</sequence>
<reference evidence="2 3" key="1">
    <citation type="submission" date="2024-06" db="EMBL/GenBank/DDBJ databases">
        <title>The Natural Products Discovery Center: Release of the First 8490 Sequenced Strains for Exploring Actinobacteria Biosynthetic Diversity.</title>
        <authorList>
            <person name="Kalkreuter E."/>
            <person name="Kautsar S.A."/>
            <person name="Yang D."/>
            <person name="Bader C.D."/>
            <person name="Teijaro C.N."/>
            <person name="Fluegel L."/>
            <person name="Davis C.M."/>
            <person name="Simpson J.R."/>
            <person name="Lauterbach L."/>
            <person name="Steele A.D."/>
            <person name="Gui C."/>
            <person name="Meng S."/>
            <person name="Li G."/>
            <person name="Viehrig K."/>
            <person name="Ye F."/>
            <person name="Su P."/>
            <person name="Kiefer A.F."/>
            <person name="Nichols A."/>
            <person name="Cepeda A.J."/>
            <person name="Yan W."/>
            <person name="Fan B."/>
            <person name="Jiang Y."/>
            <person name="Adhikari A."/>
            <person name="Zheng C.-J."/>
            <person name="Schuster L."/>
            <person name="Cowan T.M."/>
            <person name="Smanski M.J."/>
            <person name="Chevrette M.G."/>
            <person name="De Carvalho L.P.S."/>
            <person name="Shen B."/>
        </authorList>
    </citation>
    <scope>NUCLEOTIDE SEQUENCE [LARGE SCALE GENOMIC DNA]</scope>
    <source>
        <strain evidence="2 3">NPDC052347</strain>
    </source>
</reference>
<dbReference type="EMBL" id="JBFAUK010000014">
    <property type="protein sequence ID" value="MEV5508577.1"/>
    <property type="molecule type" value="Genomic_DNA"/>
</dbReference>
<name>A0ABV3K099_STRON</name>
<feature type="signal peptide" evidence="1">
    <location>
        <begin position="1"/>
        <end position="31"/>
    </location>
</feature>
<organism evidence="2 3">
    <name type="scientific">Streptomyces orinoci</name>
    <name type="common">Streptoverticillium orinoci</name>
    <dbReference type="NCBI Taxonomy" id="67339"/>
    <lineage>
        <taxon>Bacteria</taxon>
        <taxon>Bacillati</taxon>
        <taxon>Actinomycetota</taxon>
        <taxon>Actinomycetes</taxon>
        <taxon>Kitasatosporales</taxon>
        <taxon>Streptomycetaceae</taxon>
        <taxon>Streptomyces</taxon>
    </lineage>
</organism>
<feature type="chain" id="PRO_5046514817" evidence="1">
    <location>
        <begin position="32"/>
        <end position="135"/>
    </location>
</feature>
<dbReference type="Proteomes" id="UP001552594">
    <property type="component" value="Unassembled WGS sequence"/>
</dbReference>
<proteinExistence type="predicted"/>
<keyword evidence="3" id="KW-1185">Reference proteome</keyword>
<comment type="caution">
    <text evidence="2">The sequence shown here is derived from an EMBL/GenBank/DDBJ whole genome shotgun (WGS) entry which is preliminary data.</text>
</comment>
<gene>
    <name evidence="2" type="ORF">AB0L16_19270</name>
</gene>
<protein>
    <submittedName>
        <fullName evidence="2">Uncharacterized protein</fullName>
    </submittedName>
</protein>
<keyword evidence="1" id="KW-0732">Signal</keyword>
<evidence type="ECO:0000256" key="1">
    <source>
        <dbReference type="SAM" id="SignalP"/>
    </source>
</evidence>